<evidence type="ECO:0000256" key="5">
    <source>
        <dbReference type="ARBA" id="ARBA00022776"/>
    </source>
</evidence>
<sequence length="1020" mass="113829">MSKADIDQENQLLRKIAKILDESRNSYAVHNRKLKDLSNLRSSTSPKKFFSSFSKALAPLFNFPRRIASAERVIRFVATFTSSREPKDSSCCDLFLEEFLRFLLSAASAANKTARFRACQIISEIIIWLPDDAEVSNELWDDVIEHMKLRIVDKVPIIRTFAVRGLSRFVNDSENVDILELFLEALNLEQNADVRKTIVLSLPASNATSEAIIDCTRDVSESVRKATYFVLAKKFPLQSLSIKLRTVILQRGLSDRSPAVVEECLKLMKDEWLVNCCNNDPVELLKFLDVETYESIGDSVMRTLLRAGMVNLHDEERIHQFKGLVFSEAGDSEVCSPTIQLLEPEVALFWRAVCRHLQTEAQAKGSDAAATMGTKAAIYAAEASDKNDLLEKMLPATVSNYVQLVKAHLAAGPSYRFASRQLLLLGTMLDFSDATNWRIASYFVQDLLFRPPEYEMDSNQNMIVIGEDVNLVGDKDWAYAVSQLAKKVHAAAGEFEEVVLGLIEELARPCRERTADFIQWIHCLAVADLLLENSKSFHWLQGKAIEPVELLQSLFLPGAKHLNLDVQRVAVRCLGLYGLLEKQPGEELVKQLRLSFVKGPPPISLLAGKALTDLVMWHGPQEVDRALGHNFPSNDQYDGNHLNHVDLGDTDSDLNIGVLDLLHAGLVNDKWAKYGDIDENGSVQAVLGEGFAKILLLSENYSSIHYSLHFSVLAKLISLYFTDKNQELQRLKQCLSVFFEHYPSLSANHKKHLSRAFIPVVRAMWPGINGNPEGSPIMVSNMRPLVCQEAGNSSDDLSDSQGGSVEHPDEFESGEEGLGIRIATEVARFNTKKTSAEKSYASALCKCLVLLHFRSTEQRAIKLMRLLVNCMWDSISSEKELVKDLKHMAEHLKSLDTQPDQELLPDQADLIFGRLELDNPGVGNSMEVPPTPAPRSTRPTHQRRCVRHDETSSDEDFSPSSVVPPTVGLSSAHSQRASKTAAITKMTASRTAAVNHDIDEEEGSELTSEEESDESDYSTE</sequence>
<gene>
    <name evidence="10" type="ORF">Nepgr_015110</name>
</gene>
<dbReference type="InterPro" id="IPR025977">
    <property type="entry name" value="Cnd3_C"/>
</dbReference>
<dbReference type="GO" id="GO:0051301">
    <property type="term" value="P:cell division"/>
    <property type="evidence" value="ECO:0007669"/>
    <property type="project" value="UniProtKB-KW"/>
</dbReference>
<comment type="similarity">
    <text evidence="2">Belongs to the CND3 (condensin subunit 3) family.</text>
</comment>
<reference evidence="10" key="1">
    <citation type="submission" date="2023-05" db="EMBL/GenBank/DDBJ databases">
        <title>Nepenthes gracilis genome sequencing.</title>
        <authorList>
            <person name="Fukushima K."/>
        </authorList>
    </citation>
    <scope>NUCLEOTIDE SEQUENCE</scope>
    <source>
        <strain evidence="10">SING2019-196</strain>
    </source>
</reference>
<dbReference type="InterPro" id="IPR027165">
    <property type="entry name" value="CND3"/>
</dbReference>
<evidence type="ECO:0000256" key="4">
    <source>
        <dbReference type="ARBA" id="ARBA00022618"/>
    </source>
</evidence>
<feature type="compositionally biased region" description="Polar residues" evidence="8">
    <location>
        <begin position="958"/>
        <end position="978"/>
    </location>
</feature>
<evidence type="ECO:0000256" key="2">
    <source>
        <dbReference type="ARBA" id="ARBA00006533"/>
    </source>
</evidence>
<evidence type="ECO:0000256" key="8">
    <source>
        <dbReference type="SAM" id="MobiDB-lite"/>
    </source>
</evidence>
<keyword evidence="5" id="KW-0498">Mitosis</keyword>
<evidence type="ECO:0000256" key="3">
    <source>
        <dbReference type="ARBA" id="ARBA00022454"/>
    </source>
</evidence>
<evidence type="ECO:0000256" key="6">
    <source>
        <dbReference type="ARBA" id="ARBA00023067"/>
    </source>
</evidence>
<dbReference type="PANTHER" id="PTHR14418:SF5">
    <property type="entry name" value="CONDENSIN COMPLEX SUBUNIT 3"/>
    <property type="match status" value="1"/>
</dbReference>
<proteinExistence type="inferred from homology"/>
<dbReference type="Proteomes" id="UP001279734">
    <property type="component" value="Unassembled WGS sequence"/>
</dbReference>
<dbReference type="EMBL" id="BSYO01000012">
    <property type="protein sequence ID" value="GMH13269.1"/>
    <property type="molecule type" value="Genomic_DNA"/>
</dbReference>
<dbReference type="GO" id="GO:0007076">
    <property type="term" value="P:mitotic chromosome condensation"/>
    <property type="evidence" value="ECO:0007669"/>
    <property type="project" value="InterPro"/>
</dbReference>
<dbReference type="InterPro" id="IPR011989">
    <property type="entry name" value="ARM-like"/>
</dbReference>
<dbReference type="PANTHER" id="PTHR14418">
    <property type="entry name" value="CONDENSIN COMPLEX SUBUNIT 3-RELATED"/>
    <property type="match status" value="1"/>
</dbReference>
<keyword evidence="11" id="KW-1185">Reference proteome</keyword>
<feature type="region of interest" description="Disordered" evidence="8">
    <location>
        <begin position="790"/>
        <end position="812"/>
    </location>
</feature>
<dbReference type="SUPFAM" id="SSF48371">
    <property type="entry name" value="ARM repeat"/>
    <property type="match status" value="1"/>
</dbReference>
<dbReference type="AlphaFoldDB" id="A0AAD3SM08"/>
<feature type="compositionally biased region" description="Acidic residues" evidence="8">
    <location>
        <begin position="998"/>
        <end position="1020"/>
    </location>
</feature>
<evidence type="ECO:0000259" key="9">
    <source>
        <dbReference type="Pfam" id="PF12719"/>
    </source>
</evidence>
<keyword evidence="6" id="KW-0226">DNA condensation</keyword>
<protein>
    <recommendedName>
        <fullName evidence="9">Nuclear condensin complex subunit 3 C-terminal domain-containing protein</fullName>
    </recommendedName>
</protein>
<feature type="compositionally biased region" description="Low complexity" evidence="8">
    <location>
        <begin position="791"/>
        <end position="804"/>
    </location>
</feature>
<keyword evidence="4" id="KW-0132">Cell division</keyword>
<feature type="domain" description="Nuclear condensin complex subunit 3 C-terminal" evidence="9">
    <location>
        <begin position="522"/>
        <end position="853"/>
    </location>
</feature>
<comment type="subcellular location">
    <subcellularLocation>
        <location evidence="1">Chromosome</location>
    </subcellularLocation>
</comment>
<dbReference type="InterPro" id="IPR016024">
    <property type="entry name" value="ARM-type_fold"/>
</dbReference>
<name>A0AAD3SM08_NEPGR</name>
<evidence type="ECO:0000313" key="10">
    <source>
        <dbReference type="EMBL" id="GMH13269.1"/>
    </source>
</evidence>
<evidence type="ECO:0000256" key="7">
    <source>
        <dbReference type="ARBA" id="ARBA00023306"/>
    </source>
</evidence>
<feature type="region of interest" description="Disordered" evidence="8">
    <location>
        <begin position="916"/>
        <end position="1020"/>
    </location>
</feature>
<evidence type="ECO:0000313" key="11">
    <source>
        <dbReference type="Proteomes" id="UP001279734"/>
    </source>
</evidence>
<keyword evidence="7" id="KW-0131">Cell cycle</keyword>
<organism evidence="10 11">
    <name type="scientific">Nepenthes gracilis</name>
    <name type="common">Slender pitcher plant</name>
    <dbReference type="NCBI Taxonomy" id="150966"/>
    <lineage>
        <taxon>Eukaryota</taxon>
        <taxon>Viridiplantae</taxon>
        <taxon>Streptophyta</taxon>
        <taxon>Embryophyta</taxon>
        <taxon>Tracheophyta</taxon>
        <taxon>Spermatophyta</taxon>
        <taxon>Magnoliopsida</taxon>
        <taxon>eudicotyledons</taxon>
        <taxon>Gunneridae</taxon>
        <taxon>Pentapetalae</taxon>
        <taxon>Caryophyllales</taxon>
        <taxon>Nepenthaceae</taxon>
        <taxon>Nepenthes</taxon>
    </lineage>
</organism>
<dbReference type="GO" id="GO:0000793">
    <property type="term" value="C:condensed chromosome"/>
    <property type="evidence" value="ECO:0007669"/>
    <property type="project" value="TreeGrafter"/>
</dbReference>
<dbReference type="Pfam" id="PF12719">
    <property type="entry name" value="Cnd3"/>
    <property type="match status" value="1"/>
</dbReference>
<accession>A0AAD3SM08</accession>
<dbReference type="Gene3D" id="1.25.10.10">
    <property type="entry name" value="Leucine-rich Repeat Variant"/>
    <property type="match status" value="1"/>
</dbReference>
<keyword evidence="3" id="KW-0158">Chromosome</keyword>
<evidence type="ECO:0000256" key="1">
    <source>
        <dbReference type="ARBA" id="ARBA00004286"/>
    </source>
</evidence>
<dbReference type="GO" id="GO:0000796">
    <property type="term" value="C:condensin complex"/>
    <property type="evidence" value="ECO:0007669"/>
    <property type="project" value="InterPro"/>
</dbReference>
<comment type="caution">
    <text evidence="10">The sequence shown here is derived from an EMBL/GenBank/DDBJ whole genome shotgun (WGS) entry which is preliminary data.</text>
</comment>